<evidence type="ECO:0000313" key="1">
    <source>
        <dbReference type="EMBL" id="GAG32852.1"/>
    </source>
</evidence>
<dbReference type="NCBIfam" id="TIGR00026">
    <property type="entry name" value="hi_GC_TIGR00026"/>
    <property type="match status" value="1"/>
</dbReference>
<evidence type="ECO:0008006" key="2">
    <source>
        <dbReference type="Google" id="ProtNLM"/>
    </source>
</evidence>
<name>X0XBP2_9ZZZZ</name>
<feature type="non-terminal residue" evidence="1">
    <location>
        <position position="104"/>
    </location>
</feature>
<reference evidence="1" key="1">
    <citation type="journal article" date="2014" name="Front. Microbiol.">
        <title>High frequency of phylogenetically diverse reductive dehalogenase-homologous genes in deep subseafloor sedimentary metagenomes.</title>
        <authorList>
            <person name="Kawai M."/>
            <person name="Futagami T."/>
            <person name="Toyoda A."/>
            <person name="Takaki Y."/>
            <person name="Nishi S."/>
            <person name="Hori S."/>
            <person name="Arai W."/>
            <person name="Tsubouchi T."/>
            <person name="Morono Y."/>
            <person name="Uchiyama I."/>
            <person name="Ito T."/>
            <person name="Fujiyama A."/>
            <person name="Inagaki F."/>
            <person name="Takami H."/>
        </authorList>
    </citation>
    <scope>NUCLEOTIDE SEQUENCE</scope>
    <source>
        <strain evidence="1">Expedition CK06-06</strain>
    </source>
</reference>
<accession>X0XBP2</accession>
<dbReference type="InterPro" id="IPR012349">
    <property type="entry name" value="Split_barrel_FMN-bd"/>
</dbReference>
<sequence length="104" mass="12254">MTIAQRNTEERLRQGFKQFNKFMLFLWRLGLGPWVNIWPNVGGRIMVITHTGRKTGLRRRTPVNYAIVDGELYCTVGFGNVSDWYRNIKANPEVEIWLPDGWWV</sequence>
<dbReference type="InterPro" id="IPR004378">
    <property type="entry name" value="F420H2_quin_Rdtase"/>
</dbReference>
<organism evidence="1">
    <name type="scientific">marine sediment metagenome</name>
    <dbReference type="NCBI Taxonomy" id="412755"/>
    <lineage>
        <taxon>unclassified sequences</taxon>
        <taxon>metagenomes</taxon>
        <taxon>ecological metagenomes</taxon>
    </lineage>
</organism>
<dbReference type="Pfam" id="PF04075">
    <property type="entry name" value="F420H2_quin_red"/>
    <property type="match status" value="1"/>
</dbReference>
<dbReference type="Gene3D" id="2.30.110.10">
    <property type="entry name" value="Electron Transport, Fmn-binding Protein, Chain A"/>
    <property type="match status" value="1"/>
</dbReference>
<dbReference type="GO" id="GO:0016491">
    <property type="term" value="F:oxidoreductase activity"/>
    <property type="evidence" value="ECO:0007669"/>
    <property type="project" value="InterPro"/>
</dbReference>
<proteinExistence type="predicted"/>
<comment type="caution">
    <text evidence="1">The sequence shown here is derived from an EMBL/GenBank/DDBJ whole genome shotgun (WGS) entry which is preliminary data.</text>
</comment>
<dbReference type="EMBL" id="BARS01049429">
    <property type="protein sequence ID" value="GAG32852.1"/>
    <property type="molecule type" value="Genomic_DNA"/>
</dbReference>
<protein>
    <recommendedName>
        <fullName evidence="2">Nitroreductase family deazaflavin-dependent oxidoreductase</fullName>
    </recommendedName>
</protein>
<dbReference type="AlphaFoldDB" id="X0XBP2"/>
<gene>
    <name evidence="1" type="ORF">S01H1_73934</name>
</gene>